<dbReference type="FunFam" id="3.40.50.80:FF:000019">
    <property type="entry name" value="NADH-cytochrome b5 reductase"/>
    <property type="match status" value="1"/>
</dbReference>
<dbReference type="Pfam" id="PF00175">
    <property type="entry name" value="NAD_binding_1"/>
    <property type="match status" value="1"/>
</dbReference>
<dbReference type="InterPro" id="IPR017938">
    <property type="entry name" value="Riboflavin_synthase-like_b-brl"/>
</dbReference>
<feature type="binding site" evidence="16">
    <location>
        <position position="158"/>
    </location>
    <ligand>
        <name>FAD</name>
        <dbReference type="ChEBI" id="CHEBI:57692"/>
    </ligand>
</feature>
<comment type="caution">
    <text evidence="20">The sequence shown here is derived from an EMBL/GenBank/DDBJ whole genome shotgun (WGS) entry which is preliminary data.</text>
</comment>
<name>A0A1Y2D2I3_9FUNG</name>
<keyword evidence="13 18" id="KW-0472">Membrane</keyword>
<evidence type="ECO:0000259" key="19">
    <source>
        <dbReference type="PROSITE" id="PS51384"/>
    </source>
</evidence>
<evidence type="ECO:0000256" key="1">
    <source>
        <dbReference type="ARBA" id="ARBA00001974"/>
    </source>
</evidence>
<dbReference type="PRINTS" id="PR00406">
    <property type="entry name" value="CYTB5RDTASE"/>
</dbReference>
<dbReference type="InterPro" id="IPR008333">
    <property type="entry name" value="Cbr1-like_FAD-bd_dom"/>
</dbReference>
<protein>
    <recommendedName>
        <fullName evidence="17">NADH-cytochrome b5 reductase</fullName>
        <ecNumber evidence="17">1.6.2.2</ecNumber>
    </recommendedName>
</protein>
<evidence type="ECO:0000313" key="20">
    <source>
        <dbReference type="EMBL" id="ORY53407.1"/>
    </source>
</evidence>
<dbReference type="Proteomes" id="UP000193642">
    <property type="component" value="Unassembled WGS sequence"/>
</dbReference>
<evidence type="ECO:0000256" key="3">
    <source>
        <dbReference type="ARBA" id="ARBA00005156"/>
    </source>
</evidence>
<feature type="transmembrane region" description="Helical" evidence="18">
    <location>
        <begin position="6"/>
        <end position="25"/>
    </location>
</feature>
<dbReference type="AlphaFoldDB" id="A0A1Y2D2I3"/>
<evidence type="ECO:0000256" key="14">
    <source>
        <dbReference type="ARBA" id="ARBA00047682"/>
    </source>
</evidence>
<dbReference type="Gene3D" id="3.40.50.80">
    <property type="entry name" value="Nucleotide-binding domain of ferredoxin-NADP reductase (FNR) module"/>
    <property type="match status" value="1"/>
</dbReference>
<evidence type="ECO:0000256" key="10">
    <source>
        <dbReference type="ARBA" id="ARBA00023002"/>
    </source>
</evidence>
<comment type="catalytic activity">
    <reaction evidence="15">
        <text>2 Fe(3+)-[Dph3] + NADH = 2 Fe(2+)-[Dph3] + NAD(+) + H(+)</text>
        <dbReference type="Rhea" id="RHEA:71231"/>
        <dbReference type="Rhea" id="RHEA-COMP:18002"/>
        <dbReference type="Rhea" id="RHEA-COMP:18003"/>
        <dbReference type="ChEBI" id="CHEBI:15378"/>
        <dbReference type="ChEBI" id="CHEBI:29033"/>
        <dbReference type="ChEBI" id="CHEBI:29034"/>
        <dbReference type="ChEBI" id="CHEBI:57540"/>
        <dbReference type="ChEBI" id="CHEBI:57945"/>
        <dbReference type="ChEBI" id="CHEBI:83228"/>
    </reaction>
    <physiologicalReaction direction="left-to-right" evidence="15">
        <dbReference type="Rhea" id="RHEA:71232"/>
    </physiologicalReaction>
</comment>
<proteinExistence type="inferred from homology"/>
<keyword evidence="10 17" id="KW-0560">Oxidoreductase</keyword>
<evidence type="ECO:0000256" key="7">
    <source>
        <dbReference type="ARBA" id="ARBA00022787"/>
    </source>
</evidence>
<dbReference type="Pfam" id="PF00970">
    <property type="entry name" value="FAD_binding_6"/>
    <property type="match status" value="1"/>
</dbReference>
<dbReference type="STRING" id="329046.A0A1Y2D2I3"/>
<dbReference type="InterPro" id="IPR017927">
    <property type="entry name" value="FAD-bd_FR_type"/>
</dbReference>
<evidence type="ECO:0000256" key="6">
    <source>
        <dbReference type="ARBA" id="ARBA00022692"/>
    </source>
</evidence>
<evidence type="ECO:0000256" key="15">
    <source>
        <dbReference type="ARBA" id="ARBA00049138"/>
    </source>
</evidence>
<dbReference type="InterPro" id="IPR001433">
    <property type="entry name" value="OxRdtase_FAD/NAD-bd"/>
</dbReference>
<feature type="domain" description="FAD-binding FR-type" evidence="19">
    <location>
        <begin position="38"/>
        <end position="141"/>
    </location>
</feature>
<keyword evidence="9 18" id="KW-1133">Transmembrane helix</keyword>
<dbReference type="CDD" id="cd06183">
    <property type="entry name" value="cyt_b5_reduct_like"/>
    <property type="match status" value="1"/>
</dbReference>
<dbReference type="EMBL" id="MCGO01000001">
    <property type="protein sequence ID" value="ORY53407.1"/>
    <property type="molecule type" value="Genomic_DNA"/>
</dbReference>
<evidence type="ECO:0000256" key="13">
    <source>
        <dbReference type="ARBA" id="ARBA00023136"/>
    </source>
</evidence>
<sequence length="279" mass="30042">MDSTVIIALAATAGLVILGAVFLLTPTRKKTFLESCNGEYIELVLSEKTAISPNTAIYRLALPSPDTVLGLPIGQHVQVTANVDGKDVTRSYTPISSDDDLGVLDLLVKSYPTGQLSRHFGELKVGDLVKVRGPKGNFKYQANLVKTLGMIAGGTGITPMLQIIKASLKDPKDNTKLNLIFANVSPSDILLKSELDELAASNPRFSVYYVLNKPEEGWTGGVGFVTKEMVEKHAATPGDAKILLCGPPPMIQAMQKYAEELGFGKAKAVSKMEDDIFKF</sequence>
<keyword evidence="21" id="KW-1185">Reference proteome</keyword>
<feature type="binding site" evidence="16">
    <location>
        <position position="90"/>
    </location>
    <ligand>
        <name>FAD</name>
        <dbReference type="ChEBI" id="CHEBI:57692"/>
    </ligand>
</feature>
<keyword evidence="5 16" id="KW-0285">Flavoprotein</keyword>
<dbReference type="SUPFAM" id="SSF52343">
    <property type="entry name" value="Ferredoxin reductase-like, C-terminal NADP-linked domain"/>
    <property type="match status" value="1"/>
</dbReference>
<dbReference type="PANTHER" id="PTHR19370">
    <property type="entry name" value="NADH-CYTOCHROME B5 REDUCTASE"/>
    <property type="match status" value="1"/>
</dbReference>
<dbReference type="InterPro" id="IPR039261">
    <property type="entry name" value="FNR_nucleotide-bd"/>
</dbReference>
<dbReference type="InterPro" id="IPR001709">
    <property type="entry name" value="Flavoprot_Pyr_Nucl_cyt_Rdtase"/>
</dbReference>
<gene>
    <name evidence="20" type="ORF">BCR33DRAFT_692968</name>
</gene>
<evidence type="ECO:0000256" key="4">
    <source>
        <dbReference type="ARBA" id="ARBA00006105"/>
    </source>
</evidence>
<dbReference type="SUPFAM" id="SSF63380">
    <property type="entry name" value="Riboflavin synthase domain-like"/>
    <property type="match status" value="1"/>
</dbReference>
<keyword evidence="7" id="KW-1000">Mitochondrion outer membrane</keyword>
<dbReference type="GO" id="GO:0005741">
    <property type="term" value="C:mitochondrial outer membrane"/>
    <property type="evidence" value="ECO:0007669"/>
    <property type="project" value="UniProtKB-SubCell"/>
</dbReference>
<dbReference type="GO" id="GO:0090524">
    <property type="term" value="F:cytochrome-b5 reductase activity, acting on NADH"/>
    <property type="evidence" value="ECO:0007669"/>
    <property type="project" value="UniProtKB-EC"/>
</dbReference>
<evidence type="ECO:0000256" key="11">
    <source>
        <dbReference type="ARBA" id="ARBA00023027"/>
    </source>
</evidence>
<evidence type="ECO:0000256" key="2">
    <source>
        <dbReference type="ARBA" id="ARBA00004294"/>
    </source>
</evidence>
<feature type="binding site" evidence="16">
    <location>
        <position position="117"/>
    </location>
    <ligand>
        <name>FAD</name>
        <dbReference type="ChEBI" id="CHEBI:57692"/>
    </ligand>
</feature>
<dbReference type="PANTHER" id="PTHR19370:SF184">
    <property type="entry name" value="NADH-CYTOCHROME B5 REDUCTASE-LIKE"/>
    <property type="match status" value="1"/>
</dbReference>
<evidence type="ECO:0000256" key="16">
    <source>
        <dbReference type="PIRSR" id="PIRSR601834-1"/>
    </source>
</evidence>
<feature type="binding site" evidence="16">
    <location>
        <position position="109"/>
    </location>
    <ligand>
        <name>FAD</name>
        <dbReference type="ChEBI" id="CHEBI:57692"/>
    </ligand>
</feature>
<reference evidence="20 21" key="1">
    <citation type="submission" date="2016-07" db="EMBL/GenBank/DDBJ databases">
        <title>Pervasive Adenine N6-methylation of Active Genes in Fungi.</title>
        <authorList>
            <consortium name="DOE Joint Genome Institute"/>
            <person name="Mondo S.J."/>
            <person name="Dannebaum R.O."/>
            <person name="Kuo R.C."/>
            <person name="Labutti K."/>
            <person name="Haridas S."/>
            <person name="Kuo A."/>
            <person name="Salamov A."/>
            <person name="Ahrendt S.R."/>
            <person name="Lipzen A."/>
            <person name="Sullivan W."/>
            <person name="Andreopoulos W.B."/>
            <person name="Clum A."/>
            <person name="Lindquist E."/>
            <person name="Daum C."/>
            <person name="Ramamoorthy G.K."/>
            <person name="Gryganskyi A."/>
            <person name="Culley D."/>
            <person name="Magnuson J.K."/>
            <person name="James T.Y."/>
            <person name="O'Malley M.A."/>
            <person name="Stajich J.E."/>
            <person name="Spatafora J.W."/>
            <person name="Visel A."/>
            <person name="Grigoriev I.V."/>
        </authorList>
    </citation>
    <scope>NUCLEOTIDE SEQUENCE [LARGE SCALE GENOMIC DNA]</scope>
    <source>
        <strain evidence="20 21">JEL800</strain>
    </source>
</reference>
<keyword evidence="8 16" id="KW-0274">FAD</keyword>
<keyword evidence="12" id="KW-0496">Mitochondrion</keyword>
<feature type="binding site" evidence="16">
    <location>
        <position position="107"/>
    </location>
    <ligand>
        <name>FAD</name>
        <dbReference type="ChEBI" id="CHEBI:57692"/>
    </ligand>
</feature>
<comment type="similarity">
    <text evidence="4 17">Belongs to the flavoprotein pyridine nucleotide cytochrome reductase family.</text>
</comment>
<evidence type="ECO:0000256" key="12">
    <source>
        <dbReference type="ARBA" id="ARBA00023128"/>
    </source>
</evidence>
<keyword evidence="6 18" id="KW-0812">Transmembrane</keyword>
<feature type="binding site" evidence="16">
    <location>
        <position position="92"/>
    </location>
    <ligand>
        <name>FAD</name>
        <dbReference type="ChEBI" id="CHEBI:57692"/>
    </ligand>
</feature>
<evidence type="ECO:0000256" key="17">
    <source>
        <dbReference type="RuleBase" id="RU361226"/>
    </source>
</evidence>
<evidence type="ECO:0000256" key="18">
    <source>
        <dbReference type="SAM" id="Phobius"/>
    </source>
</evidence>
<comment type="catalytic activity">
    <reaction evidence="14 17">
        <text>2 Fe(III)-[cytochrome b5] + NADH = 2 Fe(II)-[cytochrome b5] + NAD(+) + H(+)</text>
        <dbReference type="Rhea" id="RHEA:46680"/>
        <dbReference type="Rhea" id="RHEA-COMP:10438"/>
        <dbReference type="Rhea" id="RHEA-COMP:10439"/>
        <dbReference type="ChEBI" id="CHEBI:15378"/>
        <dbReference type="ChEBI" id="CHEBI:29033"/>
        <dbReference type="ChEBI" id="CHEBI:29034"/>
        <dbReference type="ChEBI" id="CHEBI:57540"/>
        <dbReference type="ChEBI" id="CHEBI:57945"/>
        <dbReference type="EC" id="1.6.2.2"/>
    </reaction>
</comment>
<comment type="subcellular location">
    <subcellularLocation>
        <location evidence="2">Mitochondrion outer membrane</location>
    </subcellularLocation>
</comment>
<dbReference type="EC" id="1.6.2.2" evidence="17"/>
<keyword evidence="11 17" id="KW-0520">NAD</keyword>
<dbReference type="OrthoDB" id="432685at2759"/>
<evidence type="ECO:0000256" key="8">
    <source>
        <dbReference type="ARBA" id="ARBA00022827"/>
    </source>
</evidence>
<evidence type="ECO:0000256" key="5">
    <source>
        <dbReference type="ARBA" id="ARBA00022630"/>
    </source>
</evidence>
<accession>A0A1Y2D2I3</accession>
<evidence type="ECO:0000256" key="9">
    <source>
        <dbReference type="ARBA" id="ARBA00022989"/>
    </source>
</evidence>
<dbReference type="InterPro" id="IPR001834">
    <property type="entry name" value="CBR-like"/>
</dbReference>
<dbReference type="Gene3D" id="2.40.30.10">
    <property type="entry name" value="Translation factors"/>
    <property type="match status" value="1"/>
</dbReference>
<evidence type="ECO:0000313" key="21">
    <source>
        <dbReference type="Proteomes" id="UP000193642"/>
    </source>
</evidence>
<comment type="cofactor">
    <cofactor evidence="1 16 17">
        <name>FAD</name>
        <dbReference type="ChEBI" id="CHEBI:57692"/>
    </cofactor>
</comment>
<dbReference type="PROSITE" id="PS51384">
    <property type="entry name" value="FAD_FR"/>
    <property type="match status" value="1"/>
</dbReference>
<dbReference type="FunFam" id="2.40.30.10:FF:000032">
    <property type="entry name" value="NADH-cytochrome b5 reductase"/>
    <property type="match status" value="1"/>
</dbReference>
<organism evidence="20 21">
    <name type="scientific">Rhizoclosmatium globosum</name>
    <dbReference type="NCBI Taxonomy" id="329046"/>
    <lineage>
        <taxon>Eukaryota</taxon>
        <taxon>Fungi</taxon>
        <taxon>Fungi incertae sedis</taxon>
        <taxon>Chytridiomycota</taxon>
        <taxon>Chytridiomycota incertae sedis</taxon>
        <taxon>Chytridiomycetes</taxon>
        <taxon>Chytridiales</taxon>
        <taxon>Chytriomycetaceae</taxon>
        <taxon>Rhizoclosmatium</taxon>
    </lineage>
</organism>
<dbReference type="PRINTS" id="PR00371">
    <property type="entry name" value="FPNCR"/>
</dbReference>
<comment type="pathway">
    <text evidence="3">Protein modification; peptidyl-diphthamide biosynthesis.</text>
</comment>